<accession>A0A1I0QUB9</accession>
<dbReference type="STRING" id="1267423.SAMN05216290_2709"/>
<reference evidence="3" key="1">
    <citation type="submission" date="2016-10" db="EMBL/GenBank/DDBJ databases">
        <authorList>
            <person name="Varghese N."/>
            <person name="Submissions S."/>
        </authorList>
    </citation>
    <scope>NUCLEOTIDE SEQUENCE [LARGE SCALE GENOMIC DNA]</scope>
    <source>
        <strain evidence="3">CGMCC 1.12402</strain>
    </source>
</reference>
<sequence length="595" mass="63983">MQAAFAQTGPGGVGTSGGGSSLNIWFDANQQAFTSGTTLATNGQTVESWSNLGLASGAATSSSSTFRPTFSSNALNGYHSLTFDGSNDSFSFTHTITNSGTLFAVASGSFNSGTERVLIRLGEPGLIDYSNAMRMTSSTNMQARLDNGVQIGTINQTITSGTTYLWSYNHRTIGSSQLFANSSSSGTNSLGIALGIFGSTTSIISGGDFWDGNIAEIIHYSGVVNAAERIIIENYLAAKYGISLSANDIYNEDDGANGDYDHDVAGIGQASDGSSHTDSQSTGILRILGANDLDNNEFLFWGHDNGDAIATETSDVPTGVQARFQRVWRISEQGDVGSVNIRFDLSAFTSVTAADLRLIIDADNDGTFNDETAISGATHLGDDIYQFASVSALGNNLRLTIGTADTNDTPLPVTLVSFNVETTETNTVNIQWATASETDNSHFTIERSINGTDFETLAYVDGAGSVEELRTYQFYDLFPVKGTSYYRLRQTDFNGQFTFSEVKRVLIKELLAKSICYPNPINRGENLKISLSNLPNLPFLSICLVNNKGNIEWQHHLDSLVTNLDLELETSNLSAGMYNIQFSPVKKLSKRVIIK</sequence>
<keyword evidence="3" id="KW-1185">Reference proteome</keyword>
<dbReference type="EMBL" id="FOIR01000002">
    <property type="protein sequence ID" value="SEW31022.1"/>
    <property type="molecule type" value="Genomic_DNA"/>
</dbReference>
<proteinExistence type="predicted"/>
<dbReference type="RefSeq" id="WP_090259097.1">
    <property type="nucleotide sequence ID" value="NZ_FOIR01000002.1"/>
</dbReference>
<gene>
    <name evidence="2" type="ORF">SAMN05216290_2709</name>
</gene>
<dbReference type="InterPro" id="IPR058515">
    <property type="entry name" value="DUF8202"/>
</dbReference>
<organism evidence="2 3">
    <name type="scientific">Roseivirga pacifica</name>
    <dbReference type="NCBI Taxonomy" id="1267423"/>
    <lineage>
        <taxon>Bacteria</taxon>
        <taxon>Pseudomonadati</taxon>
        <taxon>Bacteroidota</taxon>
        <taxon>Cytophagia</taxon>
        <taxon>Cytophagales</taxon>
        <taxon>Roseivirgaceae</taxon>
        <taxon>Roseivirga</taxon>
    </lineage>
</organism>
<evidence type="ECO:0000313" key="3">
    <source>
        <dbReference type="Proteomes" id="UP000199437"/>
    </source>
</evidence>
<dbReference type="Proteomes" id="UP000199437">
    <property type="component" value="Unassembled WGS sequence"/>
</dbReference>
<dbReference type="AlphaFoldDB" id="A0A1I0QUB9"/>
<dbReference type="OrthoDB" id="938768at2"/>
<evidence type="ECO:0000313" key="2">
    <source>
        <dbReference type="EMBL" id="SEW31022.1"/>
    </source>
</evidence>
<feature type="domain" description="DUF8202" evidence="1">
    <location>
        <begin position="229"/>
        <end position="376"/>
    </location>
</feature>
<protein>
    <recommendedName>
        <fullName evidence="1">DUF8202 domain-containing protein</fullName>
    </recommendedName>
</protein>
<dbReference type="Pfam" id="PF26628">
    <property type="entry name" value="DUF8202"/>
    <property type="match status" value="1"/>
</dbReference>
<name>A0A1I0QUB9_9BACT</name>
<evidence type="ECO:0000259" key="1">
    <source>
        <dbReference type="Pfam" id="PF26628"/>
    </source>
</evidence>
<dbReference type="GeneID" id="99987400"/>